<feature type="compositionally biased region" description="Basic and acidic residues" evidence="1">
    <location>
        <begin position="91"/>
        <end position="102"/>
    </location>
</feature>
<evidence type="ECO:0000256" key="1">
    <source>
        <dbReference type="SAM" id="MobiDB-lite"/>
    </source>
</evidence>
<evidence type="ECO:0000313" key="2">
    <source>
        <dbReference type="EMBL" id="GKV32704.1"/>
    </source>
</evidence>
<feature type="region of interest" description="Disordered" evidence="1">
    <location>
        <begin position="1"/>
        <end position="46"/>
    </location>
</feature>
<evidence type="ECO:0000313" key="3">
    <source>
        <dbReference type="Proteomes" id="UP001054252"/>
    </source>
</evidence>
<comment type="caution">
    <text evidence="2">The sequence shown here is derived from an EMBL/GenBank/DDBJ whole genome shotgun (WGS) entry which is preliminary data.</text>
</comment>
<dbReference type="EMBL" id="BPVZ01000097">
    <property type="protein sequence ID" value="GKV32704.1"/>
    <property type="molecule type" value="Genomic_DNA"/>
</dbReference>
<feature type="compositionally biased region" description="Acidic residues" evidence="1">
    <location>
        <begin position="103"/>
        <end position="146"/>
    </location>
</feature>
<dbReference type="AlphaFoldDB" id="A0AAV5L660"/>
<gene>
    <name evidence="2" type="ORF">SLEP1_g41291</name>
</gene>
<dbReference type="Proteomes" id="UP001054252">
    <property type="component" value="Unassembled WGS sequence"/>
</dbReference>
<accession>A0AAV5L660</accession>
<feature type="region of interest" description="Disordered" evidence="1">
    <location>
        <begin position="74"/>
        <end position="153"/>
    </location>
</feature>
<proteinExistence type="predicted"/>
<reference evidence="2 3" key="1">
    <citation type="journal article" date="2021" name="Commun. Biol.">
        <title>The genome of Shorea leprosula (Dipterocarpaceae) highlights the ecological relevance of drought in aseasonal tropical rainforests.</title>
        <authorList>
            <person name="Ng K.K.S."/>
            <person name="Kobayashi M.J."/>
            <person name="Fawcett J.A."/>
            <person name="Hatakeyama M."/>
            <person name="Paape T."/>
            <person name="Ng C.H."/>
            <person name="Ang C.C."/>
            <person name="Tnah L.H."/>
            <person name="Lee C.T."/>
            <person name="Nishiyama T."/>
            <person name="Sese J."/>
            <person name="O'Brien M.J."/>
            <person name="Copetti D."/>
            <person name="Mohd Noor M.I."/>
            <person name="Ong R.C."/>
            <person name="Putra M."/>
            <person name="Sireger I.Z."/>
            <person name="Indrioko S."/>
            <person name="Kosugi Y."/>
            <person name="Izuno A."/>
            <person name="Isagi Y."/>
            <person name="Lee S.L."/>
            <person name="Shimizu K.K."/>
        </authorList>
    </citation>
    <scope>NUCLEOTIDE SEQUENCE [LARGE SCALE GENOMIC DNA]</scope>
    <source>
        <strain evidence="2">214</strain>
    </source>
</reference>
<sequence>MTERRPTSASNSNSTETPPPPSDKNPEKEEPKEPTRKSKRLKGCPTKLEKLGELSASNGISSFTFDTKLFDCCSPEFTPKFGSFSPVTSKPPEKDRLARKSGDEEEGTDREAEESGDEEEGTDREAEESGDEEEGTDREAEESGDEEEKKGIR</sequence>
<feature type="compositionally biased region" description="Low complexity" evidence="1">
    <location>
        <begin position="7"/>
        <end position="16"/>
    </location>
</feature>
<protein>
    <submittedName>
        <fullName evidence="2">Uncharacterized protein</fullName>
    </submittedName>
</protein>
<name>A0AAV5L660_9ROSI</name>
<organism evidence="2 3">
    <name type="scientific">Rubroshorea leprosula</name>
    <dbReference type="NCBI Taxonomy" id="152421"/>
    <lineage>
        <taxon>Eukaryota</taxon>
        <taxon>Viridiplantae</taxon>
        <taxon>Streptophyta</taxon>
        <taxon>Embryophyta</taxon>
        <taxon>Tracheophyta</taxon>
        <taxon>Spermatophyta</taxon>
        <taxon>Magnoliopsida</taxon>
        <taxon>eudicotyledons</taxon>
        <taxon>Gunneridae</taxon>
        <taxon>Pentapetalae</taxon>
        <taxon>rosids</taxon>
        <taxon>malvids</taxon>
        <taxon>Malvales</taxon>
        <taxon>Dipterocarpaceae</taxon>
        <taxon>Rubroshorea</taxon>
    </lineage>
</organism>
<feature type="compositionally biased region" description="Basic and acidic residues" evidence="1">
    <location>
        <begin position="24"/>
        <end position="36"/>
    </location>
</feature>
<keyword evidence="3" id="KW-1185">Reference proteome</keyword>